<evidence type="ECO:0000256" key="5">
    <source>
        <dbReference type="SAM" id="MobiDB-lite"/>
    </source>
</evidence>
<dbReference type="CDD" id="cd00130">
    <property type="entry name" value="PAS"/>
    <property type="match status" value="1"/>
</dbReference>
<accession>A0A2L1GKX8</accession>
<dbReference type="InterPro" id="IPR009057">
    <property type="entry name" value="Homeodomain-like_sf"/>
</dbReference>
<evidence type="ECO:0000256" key="3">
    <source>
        <dbReference type="ARBA" id="ARBA00023015"/>
    </source>
</evidence>
<keyword evidence="2" id="KW-0067">ATP-binding</keyword>
<dbReference type="Gene3D" id="1.10.8.60">
    <property type="match status" value="1"/>
</dbReference>
<reference evidence="8 9" key="1">
    <citation type="journal article" date="2018" name="MBio">
        <title>Insights into the evolution of host association through the isolation and characterization of a novel human periodontal pathobiont, Desulfobulbus oralis.</title>
        <authorList>
            <person name="Cross K.L."/>
            <person name="Chirania P."/>
            <person name="Xiong W."/>
            <person name="Beall C.J."/>
            <person name="Elkins J.G."/>
            <person name="Giannone R.J."/>
            <person name="Griffen A.L."/>
            <person name="Guss A.M."/>
            <person name="Hettich R.L."/>
            <person name="Joshi S.S."/>
            <person name="Mokrzan E.M."/>
            <person name="Martin R.K."/>
            <person name="Zhulin I.B."/>
            <person name="Leys E.J."/>
            <person name="Podar M."/>
        </authorList>
    </citation>
    <scope>NUCLEOTIDE SEQUENCE [LARGE SCALE GENOMIC DNA]</scope>
    <source>
        <strain evidence="8 9">ORNL</strain>
    </source>
</reference>
<keyword evidence="1" id="KW-0547">Nucleotide-binding</keyword>
<dbReference type="FunFam" id="3.40.50.300:FF:000006">
    <property type="entry name" value="DNA-binding transcriptional regulator NtrC"/>
    <property type="match status" value="1"/>
</dbReference>
<dbReference type="CDD" id="cd00009">
    <property type="entry name" value="AAA"/>
    <property type="match status" value="1"/>
</dbReference>
<dbReference type="InterPro" id="IPR013655">
    <property type="entry name" value="PAS_fold_3"/>
</dbReference>
<dbReference type="SMART" id="SM00086">
    <property type="entry name" value="PAC"/>
    <property type="match status" value="1"/>
</dbReference>
<protein>
    <submittedName>
        <fullName evidence="8">Sigma-54-dependent Fis family transcriptional regulator</fullName>
    </submittedName>
</protein>
<dbReference type="SUPFAM" id="SSF46689">
    <property type="entry name" value="Homeodomain-like"/>
    <property type="match status" value="1"/>
</dbReference>
<dbReference type="SUPFAM" id="SSF52540">
    <property type="entry name" value="P-loop containing nucleoside triphosphate hydrolases"/>
    <property type="match status" value="1"/>
</dbReference>
<evidence type="ECO:0000313" key="9">
    <source>
        <dbReference type="Proteomes" id="UP000239867"/>
    </source>
</evidence>
<dbReference type="AlphaFoldDB" id="A0A2L1GKX8"/>
<proteinExistence type="predicted"/>
<dbReference type="Pfam" id="PF02954">
    <property type="entry name" value="HTH_8"/>
    <property type="match status" value="1"/>
</dbReference>
<dbReference type="SMART" id="SM00382">
    <property type="entry name" value="AAA"/>
    <property type="match status" value="1"/>
</dbReference>
<dbReference type="InterPro" id="IPR058031">
    <property type="entry name" value="AAA_lid_NorR"/>
</dbReference>
<dbReference type="InterPro" id="IPR000700">
    <property type="entry name" value="PAS-assoc_C"/>
</dbReference>
<dbReference type="InterPro" id="IPR002078">
    <property type="entry name" value="Sigma_54_int"/>
</dbReference>
<dbReference type="EMBL" id="CP021255">
    <property type="protein sequence ID" value="AVD70332.1"/>
    <property type="molecule type" value="Genomic_DNA"/>
</dbReference>
<dbReference type="KEGG" id="deo:CAY53_01530"/>
<dbReference type="Proteomes" id="UP000239867">
    <property type="component" value="Chromosome"/>
</dbReference>
<dbReference type="InterPro" id="IPR003593">
    <property type="entry name" value="AAA+_ATPase"/>
</dbReference>
<dbReference type="PRINTS" id="PR01590">
    <property type="entry name" value="HTHFIS"/>
</dbReference>
<dbReference type="SUPFAM" id="SSF55785">
    <property type="entry name" value="PYP-like sensor domain (PAS domain)"/>
    <property type="match status" value="1"/>
</dbReference>
<evidence type="ECO:0000256" key="1">
    <source>
        <dbReference type="ARBA" id="ARBA00022741"/>
    </source>
</evidence>
<evidence type="ECO:0000259" key="6">
    <source>
        <dbReference type="PROSITE" id="PS50045"/>
    </source>
</evidence>
<evidence type="ECO:0000256" key="4">
    <source>
        <dbReference type="ARBA" id="ARBA00023163"/>
    </source>
</evidence>
<dbReference type="InterPro" id="IPR001610">
    <property type="entry name" value="PAC"/>
</dbReference>
<dbReference type="PROSITE" id="PS00688">
    <property type="entry name" value="SIGMA54_INTERACT_3"/>
    <property type="match status" value="1"/>
</dbReference>
<evidence type="ECO:0000256" key="2">
    <source>
        <dbReference type="ARBA" id="ARBA00022840"/>
    </source>
</evidence>
<dbReference type="Gene3D" id="3.30.450.20">
    <property type="entry name" value="PAS domain"/>
    <property type="match status" value="1"/>
</dbReference>
<gene>
    <name evidence="8" type="ORF">CAY53_01530</name>
</gene>
<feature type="region of interest" description="Disordered" evidence="5">
    <location>
        <begin position="1"/>
        <end position="20"/>
    </location>
</feature>
<dbReference type="GO" id="GO:0006355">
    <property type="term" value="P:regulation of DNA-templated transcription"/>
    <property type="evidence" value="ECO:0007669"/>
    <property type="project" value="InterPro"/>
</dbReference>
<feature type="domain" description="Sigma-54 factor interaction" evidence="6">
    <location>
        <begin position="176"/>
        <end position="399"/>
    </location>
</feature>
<evidence type="ECO:0000313" key="8">
    <source>
        <dbReference type="EMBL" id="AVD70332.1"/>
    </source>
</evidence>
<dbReference type="InterPro" id="IPR002197">
    <property type="entry name" value="HTH_Fis"/>
</dbReference>
<dbReference type="Gene3D" id="1.10.10.60">
    <property type="entry name" value="Homeodomain-like"/>
    <property type="match status" value="1"/>
</dbReference>
<evidence type="ECO:0000259" key="7">
    <source>
        <dbReference type="PROSITE" id="PS50113"/>
    </source>
</evidence>
<dbReference type="Pfam" id="PF08447">
    <property type="entry name" value="PAS_3"/>
    <property type="match status" value="1"/>
</dbReference>
<dbReference type="GO" id="GO:0043565">
    <property type="term" value="F:sequence-specific DNA binding"/>
    <property type="evidence" value="ECO:0007669"/>
    <property type="project" value="InterPro"/>
</dbReference>
<dbReference type="PROSITE" id="PS50113">
    <property type="entry name" value="PAC"/>
    <property type="match status" value="1"/>
</dbReference>
<keyword evidence="4" id="KW-0804">Transcription</keyword>
<dbReference type="PROSITE" id="PS50045">
    <property type="entry name" value="SIGMA54_INTERACT_4"/>
    <property type="match status" value="1"/>
</dbReference>
<dbReference type="Pfam" id="PF25601">
    <property type="entry name" value="AAA_lid_14"/>
    <property type="match status" value="1"/>
</dbReference>
<dbReference type="InterPro" id="IPR025944">
    <property type="entry name" value="Sigma_54_int_dom_CS"/>
</dbReference>
<organism evidence="8 9">
    <name type="scientific">Desulfobulbus oralis</name>
    <dbReference type="NCBI Taxonomy" id="1986146"/>
    <lineage>
        <taxon>Bacteria</taxon>
        <taxon>Pseudomonadati</taxon>
        <taxon>Thermodesulfobacteriota</taxon>
        <taxon>Desulfobulbia</taxon>
        <taxon>Desulfobulbales</taxon>
        <taxon>Desulfobulbaceae</taxon>
        <taxon>Desulfobulbus</taxon>
    </lineage>
</organism>
<dbReference type="GO" id="GO:0005524">
    <property type="term" value="F:ATP binding"/>
    <property type="evidence" value="ECO:0007669"/>
    <property type="project" value="UniProtKB-KW"/>
</dbReference>
<sequence>MERRGMSQDEENTMDAVQDEREDRRLQIRLDKLLNRLPGLVYRCKIEENFALTLEYASAGSESLLGIPAEEMVAKRWNTIERMTLPADLQRMRPLLYDKVVAHEPYEVMYRLLLPSGRLKWVWDQGEAVYDDGGLPLYLEGLMMDVSEQKFQELALQEENRQLKMDLERTDGLGDIVGKSEGMRRVYNLILKAAEMDANVIIYGETGCGKDLVARAIHNYSGRKGAYVPVNCGAIPENLLESEFFGYARGAFTGATAPKDGFFAAADHGTLFLDEIGELPLRQQVKFLRVLETKSYRPLGSNTTRKSSFRLIAATNRDLAMLVRENKARADFYYRINVLTIDIPALRERKEDIPLLVDAWRSRNGIDLRLSRTTRLAMAHYDWPGNVRELQNFLDRYAAFGESVVDSLGRMEDFLLPVSETLTLEEATRQFEGTMILKALERCRWHRGKAAEALGLNLRTLQRRIKTLGLNPKQTV</sequence>
<dbReference type="InterPro" id="IPR027417">
    <property type="entry name" value="P-loop_NTPase"/>
</dbReference>
<dbReference type="Gene3D" id="3.40.50.300">
    <property type="entry name" value="P-loop containing nucleotide triphosphate hydrolases"/>
    <property type="match status" value="1"/>
</dbReference>
<dbReference type="Pfam" id="PF00158">
    <property type="entry name" value="Sigma54_activat"/>
    <property type="match status" value="1"/>
</dbReference>
<dbReference type="InterPro" id="IPR000014">
    <property type="entry name" value="PAS"/>
</dbReference>
<feature type="domain" description="PAC" evidence="7">
    <location>
        <begin position="106"/>
        <end position="158"/>
    </location>
</feature>
<dbReference type="PANTHER" id="PTHR32071">
    <property type="entry name" value="TRANSCRIPTIONAL REGULATORY PROTEIN"/>
    <property type="match status" value="1"/>
</dbReference>
<keyword evidence="3" id="KW-0805">Transcription regulation</keyword>
<keyword evidence="9" id="KW-1185">Reference proteome</keyword>
<dbReference type="InterPro" id="IPR035965">
    <property type="entry name" value="PAS-like_dom_sf"/>
</dbReference>
<name>A0A2L1GKX8_9BACT</name>